<dbReference type="RefSeq" id="WP_068458981.1">
    <property type="nucleotide sequence ID" value="NZ_LMTR01000012.1"/>
</dbReference>
<organism evidence="1 2">
    <name type="scientific">Hyphomicrobium sulfonivorans</name>
    <dbReference type="NCBI Taxonomy" id="121290"/>
    <lineage>
        <taxon>Bacteria</taxon>
        <taxon>Pseudomonadati</taxon>
        <taxon>Pseudomonadota</taxon>
        <taxon>Alphaproteobacteria</taxon>
        <taxon>Hyphomicrobiales</taxon>
        <taxon>Hyphomicrobiaceae</taxon>
        <taxon>Hyphomicrobium</taxon>
    </lineage>
</organism>
<protein>
    <submittedName>
        <fullName evidence="1">Uncharacterized protein</fullName>
    </submittedName>
</protein>
<sequence>MRFDIHSVCAVQNVFGPAALTADNTPAPIDLQGFHAAEIVLGVGIGGITFTGENKIEFVLTHCDTSDGEYTPVTLDDVLGVPAVASGIIKALTTAHGAAATYRVGYRGGKRFLKLLADFSGTHGTATPLHATVVKMHPEVSPVADAA</sequence>
<dbReference type="PATRIC" id="fig|121290.4.peg.1547"/>
<proteinExistence type="predicted"/>
<dbReference type="EMBL" id="LMTR01000012">
    <property type="protein sequence ID" value="KWT72376.1"/>
    <property type="molecule type" value="Genomic_DNA"/>
</dbReference>
<dbReference type="AlphaFoldDB" id="A0A109BPF4"/>
<dbReference type="STRING" id="121290.APY04_0170"/>
<reference evidence="1 2" key="1">
    <citation type="submission" date="2015-10" db="EMBL/GenBank/DDBJ databases">
        <title>Transcriptomic analysis of a linuron degrading triple-species bacterial consortium.</title>
        <authorList>
            <person name="Albers P."/>
        </authorList>
    </citation>
    <scope>NUCLEOTIDE SEQUENCE [LARGE SCALE GENOMIC DNA]</scope>
    <source>
        <strain evidence="1 2">WDL6</strain>
    </source>
</reference>
<dbReference type="Proteomes" id="UP000059074">
    <property type="component" value="Unassembled WGS sequence"/>
</dbReference>
<evidence type="ECO:0000313" key="2">
    <source>
        <dbReference type="Proteomes" id="UP000059074"/>
    </source>
</evidence>
<keyword evidence="2" id="KW-1185">Reference proteome</keyword>
<accession>A0A109BPF4</accession>
<gene>
    <name evidence="1" type="ORF">APY04_0170</name>
</gene>
<dbReference type="OrthoDB" id="5464931at2"/>
<comment type="caution">
    <text evidence="1">The sequence shown here is derived from an EMBL/GenBank/DDBJ whole genome shotgun (WGS) entry which is preliminary data.</text>
</comment>
<name>A0A109BPF4_HYPSL</name>
<evidence type="ECO:0000313" key="1">
    <source>
        <dbReference type="EMBL" id="KWT72376.1"/>
    </source>
</evidence>